<evidence type="ECO:0000313" key="2">
    <source>
        <dbReference type="Proteomes" id="UP000005939"/>
    </source>
</evidence>
<sequence length="38" mass="4166">MYTMKSGDLPSVFVNVKTLGGVPQCNKKDAIHASFFFS</sequence>
<name>G6EZS6_9PROT</name>
<proteinExistence type="predicted"/>
<organism evidence="1 2">
    <name type="scientific">Commensalibacter intestini A911</name>
    <dbReference type="NCBI Taxonomy" id="1088868"/>
    <lineage>
        <taxon>Bacteria</taxon>
        <taxon>Pseudomonadati</taxon>
        <taxon>Pseudomonadota</taxon>
        <taxon>Alphaproteobacteria</taxon>
        <taxon>Acetobacterales</taxon>
        <taxon>Acetobacteraceae</taxon>
    </lineage>
</organism>
<protein>
    <submittedName>
        <fullName evidence="1">Uncharacterized protein</fullName>
    </submittedName>
</protein>
<gene>
    <name evidence="1" type="ORF">CIN_00810</name>
</gene>
<dbReference type="AlphaFoldDB" id="G6EZS6"/>
<reference evidence="1 2" key="1">
    <citation type="submission" date="2011-10" db="EMBL/GenBank/DDBJ databases">
        <title>Genome Sequence of Commensalibacter intestini A911, isolated from Drosophila gut.</title>
        <authorList>
            <person name="Lee W.-J."/>
            <person name="Kim E.-K."/>
        </authorList>
    </citation>
    <scope>NUCLEOTIDE SEQUENCE [LARGE SCALE GENOMIC DNA]</scope>
    <source>
        <strain evidence="1 2">A911</strain>
    </source>
</reference>
<evidence type="ECO:0000313" key="1">
    <source>
        <dbReference type="EMBL" id="EHD14149.1"/>
    </source>
</evidence>
<dbReference type="Proteomes" id="UP000005939">
    <property type="component" value="Unassembled WGS sequence"/>
</dbReference>
<accession>G6EZS6</accession>
<dbReference type="EMBL" id="AGFR01000003">
    <property type="protein sequence ID" value="EHD14149.1"/>
    <property type="molecule type" value="Genomic_DNA"/>
</dbReference>
<comment type="caution">
    <text evidence="1">The sequence shown here is derived from an EMBL/GenBank/DDBJ whole genome shotgun (WGS) entry which is preliminary data.</text>
</comment>